<evidence type="ECO:0000256" key="6">
    <source>
        <dbReference type="SAM" id="Coils"/>
    </source>
</evidence>
<feature type="domain" description="THAP-type" evidence="7">
    <location>
        <begin position="1"/>
        <end position="98"/>
    </location>
</feature>
<dbReference type="InterPro" id="IPR006612">
    <property type="entry name" value="THAP_Znf"/>
</dbReference>
<gene>
    <name evidence="8" type="ORF">SNE40_019974</name>
</gene>
<evidence type="ECO:0000259" key="7">
    <source>
        <dbReference type="PROSITE" id="PS50950"/>
    </source>
</evidence>
<evidence type="ECO:0000256" key="2">
    <source>
        <dbReference type="ARBA" id="ARBA00022771"/>
    </source>
</evidence>
<evidence type="ECO:0000256" key="1">
    <source>
        <dbReference type="ARBA" id="ARBA00022723"/>
    </source>
</evidence>
<dbReference type="EMBL" id="JAZGQO010000015">
    <property type="protein sequence ID" value="KAK6168796.1"/>
    <property type="molecule type" value="Genomic_DNA"/>
</dbReference>
<dbReference type="PROSITE" id="PS50950">
    <property type="entry name" value="ZF_THAP"/>
    <property type="match status" value="1"/>
</dbReference>
<dbReference type="GO" id="GO:0003677">
    <property type="term" value="F:DNA binding"/>
    <property type="evidence" value="ECO:0007669"/>
    <property type="project" value="UniProtKB-UniRule"/>
</dbReference>
<evidence type="ECO:0000256" key="5">
    <source>
        <dbReference type="PROSITE-ProRule" id="PRU00309"/>
    </source>
</evidence>
<dbReference type="SUPFAM" id="SSF57716">
    <property type="entry name" value="Glucocorticoid receptor-like (DNA-binding domain)"/>
    <property type="match status" value="1"/>
</dbReference>
<feature type="coiled-coil region" evidence="6">
    <location>
        <begin position="174"/>
        <end position="201"/>
    </location>
</feature>
<proteinExistence type="predicted"/>
<comment type="caution">
    <text evidence="8">The sequence shown here is derived from an EMBL/GenBank/DDBJ whole genome shotgun (WGS) entry which is preliminary data.</text>
</comment>
<name>A0AAN8G6M2_PATCE</name>
<keyword evidence="4 5" id="KW-0238">DNA-binding</keyword>
<dbReference type="Proteomes" id="UP001347796">
    <property type="component" value="Unassembled WGS sequence"/>
</dbReference>
<organism evidence="8 9">
    <name type="scientific">Patella caerulea</name>
    <name type="common">Rayed Mediterranean limpet</name>
    <dbReference type="NCBI Taxonomy" id="87958"/>
    <lineage>
        <taxon>Eukaryota</taxon>
        <taxon>Metazoa</taxon>
        <taxon>Spiralia</taxon>
        <taxon>Lophotrochozoa</taxon>
        <taxon>Mollusca</taxon>
        <taxon>Gastropoda</taxon>
        <taxon>Patellogastropoda</taxon>
        <taxon>Patelloidea</taxon>
        <taxon>Patellidae</taxon>
        <taxon>Patella</taxon>
    </lineage>
</organism>
<sequence length="300" mass="35080">MANCCVINCSNSYYKLQRWMQSFCEVHNSTKEHCSCQKPFALLPFPNEKQADTRKTWIRNVNRNDGQNVWIPKSHSRICTVHFADGKPTLKNPYPTLVMGHNDLKTARKPPQNRKNTGILKTQVQDTIQVEVDQNRPDLKNLTLAQLAKIISIDHTYKFNYNCDCSPQCDCFGCVQKEKEIFMLKEKIHSLEEKVNYLQSEIMASHKTFSHITFTRSDKNVRQYLGLPNKHTFHTIVKLEMPKSRLLRYWKGNRRVISTKVHKVNEKAKKTWSRKKINSRTRAHYVFFKTSSQPSTSSSR</sequence>
<keyword evidence="6" id="KW-0175">Coiled coil</keyword>
<keyword evidence="3" id="KW-0862">Zinc</keyword>
<dbReference type="GO" id="GO:0008270">
    <property type="term" value="F:zinc ion binding"/>
    <property type="evidence" value="ECO:0007669"/>
    <property type="project" value="UniProtKB-KW"/>
</dbReference>
<protein>
    <recommendedName>
        <fullName evidence="7">THAP-type domain-containing protein</fullName>
    </recommendedName>
</protein>
<keyword evidence="9" id="KW-1185">Reference proteome</keyword>
<evidence type="ECO:0000256" key="3">
    <source>
        <dbReference type="ARBA" id="ARBA00022833"/>
    </source>
</evidence>
<dbReference type="AlphaFoldDB" id="A0AAN8G6M2"/>
<dbReference type="SMART" id="SM00980">
    <property type="entry name" value="THAP"/>
    <property type="match status" value="1"/>
</dbReference>
<reference evidence="8 9" key="1">
    <citation type="submission" date="2024-01" db="EMBL/GenBank/DDBJ databases">
        <title>The genome of the rayed Mediterranean limpet Patella caerulea (Linnaeus, 1758).</title>
        <authorList>
            <person name="Anh-Thu Weber A."/>
            <person name="Halstead-Nussloch G."/>
        </authorList>
    </citation>
    <scope>NUCLEOTIDE SEQUENCE [LARGE SCALE GENOMIC DNA]</scope>
    <source>
        <strain evidence="8">AATW-2023a</strain>
        <tissue evidence="8">Whole specimen</tissue>
    </source>
</reference>
<evidence type="ECO:0000256" key="4">
    <source>
        <dbReference type="ARBA" id="ARBA00023125"/>
    </source>
</evidence>
<keyword evidence="2 5" id="KW-0863">Zinc-finger</keyword>
<accession>A0AAN8G6M2</accession>
<evidence type="ECO:0000313" key="9">
    <source>
        <dbReference type="Proteomes" id="UP001347796"/>
    </source>
</evidence>
<keyword evidence="1" id="KW-0479">Metal-binding</keyword>
<dbReference type="PANTHER" id="PTHR23080">
    <property type="entry name" value="THAP DOMAIN PROTEIN"/>
    <property type="match status" value="1"/>
</dbReference>
<evidence type="ECO:0000313" key="8">
    <source>
        <dbReference type="EMBL" id="KAK6168796.1"/>
    </source>
</evidence>